<evidence type="ECO:0000256" key="13">
    <source>
        <dbReference type="ARBA" id="ARBA00078531"/>
    </source>
</evidence>
<keyword evidence="3" id="KW-0808">Transferase</keyword>
<dbReference type="GO" id="GO:0008146">
    <property type="term" value="F:sulfotransferase activity"/>
    <property type="evidence" value="ECO:0007669"/>
    <property type="project" value="TreeGrafter"/>
</dbReference>
<comment type="similarity">
    <text evidence="2">Belongs to the HesA/MoeB/ThiF family.</text>
</comment>
<dbReference type="EMBL" id="FQXG01000006">
    <property type="protein sequence ID" value="SHI01915.1"/>
    <property type="molecule type" value="Genomic_DNA"/>
</dbReference>
<evidence type="ECO:0000256" key="8">
    <source>
        <dbReference type="ARBA" id="ARBA00063809"/>
    </source>
</evidence>
<dbReference type="NCBIfam" id="NF004281">
    <property type="entry name" value="PRK05690.1"/>
    <property type="match status" value="1"/>
</dbReference>
<dbReference type="GO" id="GO:0008641">
    <property type="term" value="F:ubiquitin-like modifier activating enzyme activity"/>
    <property type="evidence" value="ECO:0007669"/>
    <property type="project" value="InterPro"/>
</dbReference>
<dbReference type="GO" id="GO:0005524">
    <property type="term" value="F:ATP binding"/>
    <property type="evidence" value="ECO:0007669"/>
    <property type="project" value="UniProtKB-KW"/>
</dbReference>
<evidence type="ECO:0000256" key="11">
    <source>
        <dbReference type="ARBA" id="ARBA00075110"/>
    </source>
</evidence>
<dbReference type="InterPro" id="IPR000594">
    <property type="entry name" value="ThiF_NAD_FAD-bd"/>
</dbReference>
<dbReference type="InterPro" id="IPR035985">
    <property type="entry name" value="Ubiquitin-activating_enz"/>
</dbReference>
<dbReference type="NCBIfam" id="TIGR02355">
    <property type="entry name" value="moeB"/>
    <property type="match status" value="1"/>
</dbReference>
<evidence type="ECO:0000256" key="4">
    <source>
        <dbReference type="ARBA" id="ARBA00022741"/>
    </source>
</evidence>
<keyword evidence="5" id="KW-0067">ATP-binding</keyword>
<dbReference type="GO" id="GO:0006777">
    <property type="term" value="P:Mo-molybdopterin cofactor biosynthetic process"/>
    <property type="evidence" value="ECO:0007669"/>
    <property type="project" value="InterPro"/>
</dbReference>
<dbReference type="GO" id="GO:0005829">
    <property type="term" value="C:cytosol"/>
    <property type="evidence" value="ECO:0007669"/>
    <property type="project" value="TreeGrafter"/>
</dbReference>
<dbReference type="FunFam" id="3.40.50.720:FF:000033">
    <property type="entry name" value="Adenylyltransferase and sulfurtransferase MOCS3"/>
    <property type="match status" value="1"/>
</dbReference>
<dbReference type="PANTHER" id="PTHR10953:SF194">
    <property type="entry name" value="MOLYBDOPTERIN-SYNTHASE ADENYLYLTRANSFERASE"/>
    <property type="match status" value="1"/>
</dbReference>
<comment type="function">
    <text evidence="7">Catalyzes the adenylation by ATP of the carboxyl group of the C-terminal glycine of sulfur carrier protein MoaD.</text>
</comment>
<dbReference type="CDD" id="cd00757">
    <property type="entry name" value="ThiF_MoeB_HesA_family"/>
    <property type="match status" value="1"/>
</dbReference>
<protein>
    <recommendedName>
        <fullName evidence="10">Molybdopterin-synthase adenylyltransferase</fullName>
        <ecNumber evidence="9">2.7.7.80</ecNumber>
    </recommendedName>
    <alternativeName>
        <fullName evidence="13">MoaD protein adenylase</fullName>
    </alternativeName>
    <alternativeName>
        <fullName evidence="11">Molybdopterin-converting factor subunit 1 adenylase</fullName>
    </alternativeName>
    <alternativeName>
        <fullName evidence="12">Sulfur carrier protein MoaD adenylyltransferase</fullName>
    </alternativeName>
</protein>
<dbReference type="Proteomes" id="UP000184268">
    <property type="component" value="Unassembled WGS sequence"/>
</dbReference>
<keyword evidence="16" id="KW-1185">Reference proteome</keyword>
<comment type="subunit">
    <text evidence="8">Homodimer. Forms a stable heterotetrameric complex of 2 MoeB and 2 MoaD during adenylation of MoaD.</text>
</comment>
<evidence type="ECO:0000259" key="14">
    <source>
        <dbReference type="Pfam" id="PF00899"/>
    </source>
</evidence>
<evidence type="ECO:0000256" key="12">
    <source>
        <dbReference type="ARBA" id="ARBA00075328"/>
    </source>
</evidence>
<evidence type="ECO:0000256" key="6">
    <source>
        <dbReference type="ARBA" id="ARBA00052218"/>
    </source>
</evidence>
<dbReference type="OrthoDB" id="9804286at2"/>
<dbReference type="AlphaFoldDB" id="A0A1M5XPZ4"/>
<evidence type="ECO:0000256" key="10">
    <source>
        <dbReference type="ARBA" id="ARBA00073635"/>
    </source>
</evidence>
<proteinExistence type="inferred from homology"/>
<dbReference type="InterPro" id="IPR045886">
    <property type="entry name" value="ThiF/MoeB/HesA"/>
</dbReference>
<dbReference type="PANTHER" id="PTHR10953">
    <property type="entry name" value="UBIQUITIN-ACTIVATING ENZYME E1"/>
    <property type="match status" value="1"/>
</dbReference>
<keyword evidence="4" id="KW-0547">Nucleotide-binding</keyword>
<feature type="domain" description="THIF-type NAD/FAD binding fold" evidence="14">
    <location>
        <begin position="13"/>
        <end position="247"/>
    </location>
</feature>
<comment type="pathway">
    <text evidence="1">Cofactor biosynthesis; molybdopterin biosynthesis.</text>
</comment>
<dbReference type="EC" id="2.7.7.80" evidence="9"/>
<dbReference type="STRING" id="299255.SAMN02745129_3598"/>
<dbReference type="SUPFAM" id="SSF69572">
    <property type="entry name" value="Activating enzymes of the ubiquitin-like proteins"/>
    <property type="match status" value="1"/>
</dbReference>
<name>A0A1M5XPZ4_9GAMM</name>
<evidence type="ECO:0000256" key="5">
    <source>
        <dbReference type="ARBA" id="ARBA00022840"/>
    </source>
</evidence>
<evidence type="ECO:0000256" key="3">
    <source>
        <dbReference type="ARBA" id="ARBA00022679"/>
    </source>
</evidence>
<dbReference type="Gene3D" id="3.40.50.720">
    <property type="entry name" value="NAD(P)-binding Rossmann-like Domain"/>
    <property type="match status" value="1"/>
</dbReference>
<evidence type="ECO:0000256" key="7">
    <source>
        <dbReference type="ARBA" id="ARBA00055169"/>
    </source>
</evidence>
<dbReference type="InterPro" id="IPR012730">
    <property type="entry name" value="Mopterin_Synthase_Sase_MoeB"/>
</dbReference>
<evidence type="ECO:0000256" key="9">
    <source>
        <dbReference type="ARBA" id="ARBA00066884"/>
    </source>
</evidence>
<evidence type="ECO:0000256" key="1">
    <source>
        <dbReference type="ARBA" id="ARBA00005046"/>
    </source>
</evidence>
<dbReference type="GO" id="GO:0061605">
    <property type="term" value="F:molybdopterin-synthase adenylyltransferase activity"/>
    <property type="evidence" value="ECO:0007669"/>
    <property type="project" value="UniProtKB-EC"/>
</dbReference>
<reference evidence="15 16" key="1">
    <citation type="submission" date="2016-11" db="EMBL/GenBank/DDBJ databases">
        <authorList>
            <person name="Jaros S."/>
            <person name="Januszkiewicz K."/>
            <person name="Wedrychowicz H."/>
        </authorList>
    </citation>
    <scope>NUCLEOTIDE SEQUENCE [LARGE SCALE GENOMIC DNA]</scope>
    <source>
        <strain evidence="15 16">DSM 16917</strain>
    </source>
</reference>
<gene>
    <name evidence="15" type="ORF">SAMN02745129_3598</name>
</gene>
<evidence type="ECO:0000256" key="2">
    <source>
        <dbReference type="ARBA" id="ARBA00009919"/>
    </source>
</evidence>
<sequence length="250" mass="27289">MDDILTDSELMRYNRQIVIRAFDMDGQEALKQSHALILGVGGLGCAAAQYLVTAGIGAITLVDFDHVELSNLQRQVLHRDARIGVNKAVSAAEELASLNPHVRIEVVDRLLSETELTEAVAQHDIVLDCTDNLLIRNQLNQACFDYNTPLISAAAIRMEGLVTVFDYAEDKPCYQCFASLFGEQQLSCVESGILAPVVGMVGCLQATEAVKQLSGMGRTLSGRILMIDAMTMEFREMKLPKRPDCPVCGG</sequence>
<evidence type="ECO:0000313" key="16">
    <source>
        <dbReference type="Proteomes" id="UP000184268"/>
    </source>
</evidence>
<accession>A0A1M5XPZ4</accession>
<evidence type="ECO:0000313" key="15">
    <source>
        <dbReference type="EMBL" id="SHI01915.1"/>
    </source>
</evidence>
<dbReference type="GO" id="GO:0004792">
    <property type="term" value="F:thiosulfate-cyanide sulfurtransferase activity"/>
    <property type="evidence" value="ECO:0007669"/>
    <property type="project" value="TreeGrafter"/>
</dbReference>
<organism evidence="15 16">
    <name type="scientific">Ferrimonas marina</name>
    <dbReference type="NCBI Taxonomy" id="299255"/>
    <lineage>
        <taxon>Bacteria</taxon>
        <taxon>Pseudomonadati</taxon>
        <taxon>Pseudomonadota</taxon>
        <taxon>Gammaproteobacteria</taxon>
        <taxon>Alteromonadales</taxon>
        <taxon>Ferrimonadaceae</taxon>
        <taxon>Ferrimonas</taxon>
    </lineage>
</organism>
<dbReference type="Pfam" id="PF00899">
    <property type="entry name" value="ThiF"/>
    <property type="match status" value="1"/>
</dbReference>
<comment type="catalytic activity">
    <reaction evidence="6">
        <text>[molybdopterin-synthase sulfur-carrier protein]-C-terminal Gly-Gly + ATP + H(+) = [molybdopterin-synthase sulfur-carrier protein]-C-terminal Gly-Gly-AMP + diphosphate</text>
        <dbReference type="Rhea" id="RHEA:43616"/>
        <dbReference type="Rhea" id="RHEA-COMP:12159"/>
        <dbReference type="Rhea" id="RHEA-COMP:12202"/>
        <dbReference type="ChEBI" id="CHEBI:15378"/>
        <dbReference type="ChEBI" id="CHEBI:30616"/>
        <dbReference type="ChEBI" id="CHEBI:33019"/>
        <dbReference type="ChEBI" id="CHEBI:90618"/>
        <dbReference type="ChEBI" id="CHEBI:90778"/>
        <dbReference type="EC" id="2.7.7.80"/>
    </reaction>
</comment>
<dbReference type="RefSeq" id="WP_067659766.1">
    <property type="nucleotide sequence ID" value="NZ_FQXG01000006.1"/>
</dbReference>